<name>A0A1E3WKP1_9VIBR</name>
<keyword evidence="1" id="KW-0472">Membrane</keyword>
<dbReference type="EMBL" id="MDCJ01000002">
    <property type="protein sequence ID" value="ODS10346.1"/>
    <property type="molecule type" value="Genomic_DNA"/>
</dbReference>
<evidence type="ECO:0000313" key="4">
    <source>
        <dbReference type="EMBL" id="ODS12584.1"/>
    </source>
</evidence>
<dbReference type="Proteomes" id="UP000095131">
    <property type="component" value="Unassembled WGS sequence"/>
</dbReference>
<organism evidence="3 5">
    <name type="scientific">Vibrio scophthalmi</name>
    <dbReference type="NCBI Taxonomy" id="45658"/>
    <lineage>
        <taxon>Bacteria</taxon>
        <taxon>Pseudomonadati</taxon>
        <taxon>Pseudomonadota</taxon>
        <taxon>Gammaproteobacteria</taxon>
        <taxon>Vibrionales</taxon>
        <taxon>Vibrionaceae</taxon>
        <taxon>Vibrio</taxon>
    </lineage>
</organism>
<comment type="caution">
    <text evidence="3">The sequence shown here is derived from an EMBL/GenBank/DDBJ whole genome shotgun (WGS) entry which is preliminary data.</text>
</comment>
<evidence type="ECO:0000256" key="1">
    <source>
        <dbReference type="SAM" id="Phobius"/>
    </source>
</evidence>
<protein>
    <submittedName>
        <fullName evidence="3">Uncharacterized protein</fullName>
    </submittedName>
</protein>
<evidence type="ECO:0000313" key="3">
    <source>
        <dbReference type="EMBL" id="ODS10346.1"/>
    </source>
</evidence>
<reference evidence="3 5" key="1">
    <citation type="submission" date="2016-08" db="EMBL/GenBank/DDBJ databases">
        <title>Genome sequencing of Vibrio scophthalmi strain FP3289, an isolated from Paralichthys olivaceus.</title>
        <authorList>
            <person name="Han H.-J."/>
        </authorList>
    </citation>
    <scope>NUCLEOTIDE SEQUENCE [LARGE SCALE GENOMIC DNA]</scope>
    <source>
        <strain evidence="3 5">FP3289</strain>
    </source>
</reference>
<proteinExistence type="predicted"/>
<feature type="transmembrane region" description="Helical" evidence="1">
    <location>
        <begin position="38"/>
        <end position="56"/>
    </location>
</feature>
<dbReference type="RefSeq" id="WP_175422457.1">
    <property type="nucleotide sequence ID" value="NZ_MDCJ01000002.1"/>
</dbReference>
<evidence type="ECO:0000313" key="5">
    <source>
        <dbReference type="Proteomes" id="UP000095131"/>
    </source>
</evidence>
<sequence length="58" mass="6188">MVFLPYLVAGAVGAIGGGWWTKEVVDSVTGGEDGRPPYLLIAIVAVGLFVAWRKGWLK</sequence>
<dbReference type="EMBL" id="MDCJ01000002">
    <property type="protein sequence ID" value="ODS12584.1"/>
    <property type="molecule type" value="Genomic_DNA"/>
</dbReference>
<dbReference type="AlphaFoldDB" id="A0A1E3WKP1"/>
<accession>A0A1E3WKP1</accession>
<evidence type="ECO:0000313" key="2">
    <source>
        <dbReference type="EMBL" id="ODS05213.1"/>
    </source>
</evidence>
<gene>
    <name evidence="3" type="ORF">VSF3289_00601</name>
    <name evidence="4" type="ORF">VSF3289_02909</name>
    <name evidence="2" type="ORF">VSF3289_04354</name>
</gene>
<keyword evidence="1" id="KW-1133">Transmembrane helix</keyword>
<dbReference type="EMBL" id="MDCJ01000007">
    <property type="protein sequence ID" value="ODS05213.1"/>
    <property type="molecule type" value="Genomic_DNA"/>
</dbReference>
<keyword evidence="1" id="KW-0812">Transmembrane</keyword>